<organism evidence="3 4">
    <name type="scientific">Branchiibius hedensis</name>
    <dbReference type="NCBI Taxonomy" id="672460"/>
    <lineage>
        <taxon>Bacteria</taxon>
        <taxon>Bacillati</taxon>
        <taxon>Actinomycetota</taxon>
        <taxon>Actinomycetes</taxon>
        <taxon>Micrococcales</taxon>
        <taxon>Dermacoccaceae</taxon>
        <taxon>Branchiibius</taxon>
    </lineage>
</organism>
<dbReference type="InterPro" id="IPR027843">
    <property type="entry name" value="DUF4440"/>
</dbReference>
<gene>
    <name evidence="3" type="ORF">SAMN04489750_3003</name>
</gene>
<evidence type="ECO:0000313" key="3">
    <source>
        <dbReference type="EMBL" id="SSA35636.1"/>
    </source>
</evidence>
<evidence type="ECO:0000259" key="2">
    <source>
        <dbReference type="Pfam" id="PF14534"/>
    </source>
</evidence>
<dbReference type="AlphaFoldDB" id="A0A2Y8ZVS2"/>
<accession>A0A2Y8ZVS2</accession>
<evidence type="ECO:0000256" key="1">
    <source>
        <dbReference type="SAM" id="MobiDB-lite"/>
    </source>
</evidence>
<sequence>MTRVQYADEQVRDEILAVEERRRKALMSNDIAALDDLYDDSLVHIHAPGLIHNKAQLMEHVATNQAYLDMHRGPLTIRVVGDVAVVTGRLVNRLRTKEGGERSLGGPVTQVLRRCHDGAWRFLSFQMTPDGEREWPALASERADDENPAKESA</sequence>
<dbReference type="EMBL" id="UESZ01000001">
    <property type="protein sequence ID" value="SSA35636.1"/>
    <property type="molecule type" value="Genomic_DNA"/>
</dbReference>
<feature type="domain" description="DUF4440" evidence="2">
    <location>
        <begin position="15"/>
        <end position="121"/>
    </location>
</feature>
<name>A0A2Y8ZVS2_9MICO</name>
<dbReference type="InterPro" id="IPR032710">
    <property type="entry name" value="NTF2-like_dom_sf"/>
</dbReference>
<dbReference type="GO" id="GO:0016853">
    <property type="term" value="F:isomerase activity"/>
    <property type="evidence" value="ECO:0007669"/>
    <property type="project" value="UniProtKB-KW"/>
</dbReference>
<keyword evidence="4" id="KW-1185">Reference proteome</keyword>
<protein>
    <submittedName>
        <fullName evidence="3">Ketosteroid isomerase homolog</fullName>
    </submittedName>
</protein>
<dbReference type="Proteomes" id="UP000250028">
    <property type="component" value="Unassembled WGS sequence"/>
</dbReference>
<dbReference type="RefSeq" id="WP_109687048.1">
    <property type="nucleotide sequence ID" value="NZ_QGDN01000001.1"/>
</dbReference>
<keyword evidence="3" id="KW-0413">Isomerase</keyword>
<feature type="region of interest" description="Disordered" evidence="1">
    <location>
        <begin position="133"/>
        <end position="153"/>
    </location>
</feature>
<evidence type="ECO:0000313" key="4">
    <source>
        <dbReference type="Proteomes" id="UP000250028"/>
    </source>
</evidence>
<proteinExistence type="predicted"/>
<dbReference type="Pfam" id="PF14534">
    <property type="entry name" value="DUF4440"/>
    <property type="match status" value="1"/>
</dbReference>
<dbReference type="SUPFAM" id="SSF54427">
    <property type="entry name" value="NTF2-like"/>
    <property type="match status" value="1"/>
</dbReference>
<dbReference type="Gene3D" id="3.10.450.50">
    <property type="match status" value="1"/>
</dbReference>
<reference evidence="4" key="1">
    <citation type="submission" date="2016-10" db="EMBL/GenBank/DDBJ databases">
        <authorList>
            <person name="Varghese N."/>
            <person name="Submissions S."/>
        </authorList>
    </citation>
    <scope>NUCLEOTIDE SEQUENCE [LARGE SCALE GENOMIC DNA]</scope>
    <source>
        <strain evidence="4">DSM 22951</strain>
    </source>
</reference>
<dbReference type="OrthoDB" id="5146008at2"/>